<sequence>MLRLAWPSSSGPRLQLKSRRIPPLLKVSRVVSFICTQTDERQAEHYAGARAEAQKGGPQNGVIWRANDPNEELASCARPFWLGSGSFYERAMRARTRLPCCADRSPARNTRGRFDTGK</sequence>
<accession>A0A7U6LZQ8</accession>
<dbReference type="Proteomes" id="UP000464661">
    <property type="component" value="Chromosome"/>
</dbReference>
<evidence type="ECO:0000313" key="2">
    <source>
        <dbReference type="Proteomes" id="UP000464661"/>
    </source>
</evidence>
<organism evidence="1 2">
    <name type="scientific">Pseudomonas putida</name>
    <name type="common">Arthrobacter siderocapsulatus</name>
    <dbReference type="NCBI Taxonomy" id="303"/>
    <lineage>
        <taxon>Bacteria</taxon>
        <taxon>Pseudomonadati</taxon>
        <taxon>Pseudomonadota</taxon>
        <taxon>Gammaproteobacteria</taxon>
        <taxon>Pseudomonadales</taxon>
        <taxon>Pseudomonadaceae</taxon>
        <taxon>Pseudomonas</taxon>
    </lineage>
</organism>
<dbReference type="AlphaFoldDB" id="A0A7U6LZQ8"/>
<evidence type="ECO:0000313" key="1">
    <source>
        <dbReference type="EMBL" id="BBU43297.1"/>
    </source>
</evidence>
<dbReference type="EMBL" id="AP022324">
    <property type="protein sequence ID" value="BBU43297.1"/>
    <property type="molecule type" value="Genomic_DNA"/>
</dbReference>
<name>A0A7U6LZQ8_PSEPU</name>
<protein>
    <submittedName>
        <fullName evidence="1">Uncharacterized protein</fullName>
    </submittedName>
</protein>
<gene>
    <name evidence="1" type="ORF">PPTS312_12120</name>
</gene>
<proteinExistence type="predicted"/>
<reference evidence="1 2" key="1">
    <citation type="submission" date="2020-01" db="EMBL/GenBank/DDBJ databases">
        <title>Complete Genome Sequence of Pseudomonas putida Strain TS312, Harboring the HdtS type N-acyl-homoserine Lactone Synthase, Isolated from a Paper Mill.</title>
        <authorList>
            <person name="Hosoe A."/>
            <person name="Suenaga T."/>
            <person name="Sugi T."/>
            <person name="Izumi T."/>
            <person name="Nagai N."/>
            <person name="Terada A."/>
        </authorList>
    </citation>
    <scope>NUCLEOTIDE SEQUENCE [LARGE SCALE GENOMIC DNA]</scope>
    <source>
        <strain evidence="1 2">TS312</strain>
    </source>
</reference>